<dbReference type="AlphaFoldDB" id="A0A6J4NVG6"/>
<feature type="non-terminal residue" evidence="2">
    <location>
        <position position="215"/>
    </location>
</feature>
<name>A0A6J4NVG6_9ACTN</name>
<sequence length="215" mass="22310">MELLTTVSSVDATGAAPPAFDDVTAELSWMVRGLGELADIDGGGDGGVADGVRVDRIAVLEQVKAAAAEAAEMVLFARSQVEAQRHSGVDYRRLGRGIGDQIGLACTVSPAAGSRRLALARAWCVDLPARYGLLRAGQVSEWVATVVARETSHLDGPTRRLAYAVDPAAAVARARTEEGQRRVTVRPAPGQHGDPDRVSAGGAGHRGLGRAAAGR</sequence>
<organism evidence="2">
    <name type="scientific">uncultured Propionibacteriaceae bacterium</name>
    <dbReference type="NCBI Taxonomy" id="257457"/>
    <lineage>
        <taxon>Bacteria</taxon>
        <taxon>Bacillati</taxon>
        <taxon>Actinomycetota</taxon>
        <taxon>Actinomycetes</taxon>
        <taxon>Propionibacteriales</taxon>
        <taxon>Propionibacteriaceae</taxon>
        <taxon>environmental samples</taxon>
    </lineage>
</organism>
<gene>
    <name evidence="2" type="ORF">AVDCRST_MAG75-1962</name>
</gene>
<protein>
    <recommendedName>
        <fullName evidence="3">DUF222 domain-containing protein</fullName>
    </recommendedName>
</protein>
<proteinExistence type="predicted"/>
<accession>A0A6J4NVG6</accession>
<evidence type="ECO:0000313" key="2">
    <source>
        <dbReference type="EMBL" id="CAA9398377.1"/>
    </source>
</evidence>
<evidence type="ECO:0008006" key="3">
    <source>
        <dbReference type="Google" id="ProtNLM"/>
    </source>
</evidence>
<evidence type="ECO:0000256" key="1">
    <source>
        <dbReference type="SAM" id="MobiDB-lite"/>
    </source>
</evidence>
<dbReference type="EMBL" id="CADCUO010000125">
    <property type="protein sequence ID" value="CAA9398377.1"/>
    <property type="molecule type" value="Genomic_DNA"/>
</dbReference>
<reference evidence="2" key="1">
    <citation type="submission" date="2020-02" db="EMBL/GenBank/DDBJ databases">
        <authorList>
            <person name="Meier V. D."/>
        </authorList>
    </citation>
    <scope>NUCLEOTIDE SEQUENCE</scope>
    <source>
        <strain evidence="2">AVDCRST_MAG75</strain>
    </source>
</reference>
<feature type="region of interest" description="Disordered" evidence="1">
    <location>
        <begin position="175"/>
        <end position="215"/>
    </location>
</feature>